<reference evidence="1" key="1">
    <citation type="journal article" date="2020" name="Nature">
        <title>Giant virus diversity and host interactions through global metagenomics.</title>
        <authorList>
            <person name="Schulz F."/>
            <person name="Roux S."/>
            <person name="Paez-Espino D."/>
            <person name="Jungbluth S."/>
            <person name="Walsh D.A."/>
            <person name="Denef V.J."/>
            <person name="McMahon K.D."/>
            <person name="Konstantinidis K.T."/>
            <person name="Eloe-Fadrosh E.A."/>
            <person name="Kyrpides N.C."/>
            <person name="Woyke T."/>
        </authorList>
    </citation>
    <scope>NUCLEOTIDE SEQUENCE</scope>
    <source>
        <strain evidence="1">GVMAG-M-3300020187-37</strain>
    </source>
</reference>
<organism evidence="1">
    <name type="scientific">viral metagenome</name>
    <dbReference type="NCBI Taxonomy" id="1070528"/>
    <lineage>
        <taxon>unclassified sequences</taxon>
        <taxon>metagenomes</taxon>
        <taxon>organismal metagenomes</taxon>
    </lineage>
</organism>
<proteinExistence type="predicted"/>
<name>A0A6C0C7P5_9ZZZZ</name>
<sequence>MFTKEQVKKVSKEVLKDNTGFKGFSIVRLIDFLKISGENIDEVMCLKHRNTSTPYEILCLIDFRDNVSHTMSNERRRKLNRAGGAKRRKIKEKYHYDNVFNRIHGYIILEEKKGYKDIPRNKTVVSLSLICSSYYSNKKGVGTILMESMIKLVKKSFYFTDIVLEVSNEYAGTEESDEEYDESDDEEYEEYEEYDSGDESDEISIQIETVNGGLIQKISREFSRKIVRMNDGIAYYNICDDYINDIIYSYIEDEGYGEDEEESCGKEIIEEKTEKYIEEHGYGGYWYNKGKQSQIGLYKFYEKFGFVEDGRINYEWKVFTTNPFPSMVFEL</sequence>
<dbReference type="EMBL" id="MN739348">
    <property type="protein sequence ID" value="QHS99829.1"/>
    <property type="molecule type" value="Genomic_DNA"/>
</dbReference>
<protein>
    <submittedName>
        <fullName evidence="1">Uncharacterized protein</fullName>
    </submittedName>
</protein>
<evidence type="ECO:0000313" key="1">
    <source>
        <dbReference type="EMBL" id="QHS99829.1"/>
    </source>
</evidence>
<accession>A0A6C0C7P5</accession>
<dbReference type="AlphaFoldDB" id="A0A6C0C7P5"/>